<evidence type="ECO:0000313" key="2">
    <source>
        <dbReference type="Proteomes" id="UP000218811"/>
    </source>
</evidence>
<dbReference type="OMA" id="KPTWSVN"/>
<dbReference type="AlphaFoldDB" id="A0A2H3JGL3"/>
<reference evidence="1 2" key="1">
    <citation type="journal article" date="2012" name="Science">
        <title>The Paleozoic origin of enzymatic lignin decomposition reconstructed from 31 fungal genomes.</title>
        <authorList>
            <person name="Floudas D."/>
            <person name="Binder M."/>
            <person name="Riley R."/>
            <person name="Barry K."/>
            <person name="Blanchette R.A."/>
            <person name="Henrissat B."/>
            <person name="Martinez A.T."/>
            <person name="Otillar R."/>
            <person name="Spatafora J.W."/>
            <person name="Yadav J.S."/>
            <person name="Aerts A."/>
            <person name="Benoit I."/>
            <person name="Boyd A."/>
            <person name="Carlson A."/>
            <person name="Copeland A."/>
            <person name="Coutinho P.M."/>
            <person name="de Vries R.P."/>
            <person name="Ferreira P."/>
            <person name="Findley K."/>
            <person name="Foster B."/>
            <person name="Gaskell J."/>
            <person name="Glotzer D."/>
            <person name="Gorecki P."/>
            <person name="Heitman J."/>
            <person name="Hesse C."/>
            <person name="Hori C."/>
            <person name="Igarashi K."/>
            <person name="Jurgens J.A."/>
            <person name="Kallen N."/>
            <person name="Kersten P."/>
            <person name="Kohler A."/>
            <person name="Kuees U."/>
            <person name="Kumar T.K.A."/>
            <person name="Kuo A."/>
            <person name="LaButti K."/>
            <person name="Larrondo L.F."/>
            <person name="Lindquist E."/>
            <person name="Ling A."/>
            <person name="Lombard V."/>
            <person name="Lucas S."/>
            <person name="Lundell T."/>
            <person name="Martin R."/>
            <person name="McLaughlin D.J."/>
            <person name="Morgenstern I."/>
            <person name="Morin E."/>
            <person name="Murat C."/>
            <person name="Nagy L.G."/>
            <person name="Nolan M."/>
            <person name="Ohm R.A."/>
            <person name="Patyshakuliyeva A."/>
            <person name="Rokas A."/>
            <person name="Ruiz-Duenas F.J."/>
            <person name="Sabat G."/>
            <person name="Salamov A."/>
            <person name="Samejima M."/>
            <person name="Schmutz J."/>
            <person name="Slot J.C."/>
            <person name="St John F."/>
            <person name="Stenlid J."/>
            <person name="Sun H."/>
            <person name="Sun S."/>
            <person name="Syed K."/>
            <person name="Tsang A."/>
            <person name="Wiebenga A."/>
            <person name="Young D."/>
            <person name="Pisabarro A."/>
            <person name="Eastwood D.C."/>
            <person name="Martin F."/>
            <person name="Cullen D."/>
            <person name="Grigoriev I.V."/>
            <person name="Hibbett D.S."/>
        </authorList>
    </citation>
    <scope>NUCLEOTIDE SEQUENCE [LARGE SCALE GENOMIC DNA]</scope>
    <source>
        <strain evidence="1 2">MD-104</strain>
    </source>
</reference>
<proteinExistence type="predicted"/>
<gene>
    <name evidence="1" type="ORF">WOLCODRAFT_162991</name>
</gene>
<dbReference type="EMBL" id="KB468113">
    <property type="protein sequence ID" value="PCH41322.1"/>
    <property type="molecule type" value="Genomic_DNA"/>
</dbReference>
<name>A0A2H3JGL3_WOLCO</name>
<dbReference type="Proteomes" id="UP000218811">
    <property type="component" value="Unassembled WGS sequence"/>
</dbReference>
<dbReference type="OrthoDB" id="5522061at2759"/>
<organism evidence="1 2">
    <name type="scientific">Wolfiporia cocos (strain MD-104)</name>
    <name type="common">Brown rot fungus</name>
    <dbReference type="NCBI Taxonomy" id="742152"/>
    <lineage>
        <taxon>Eukaryota</taxon>
        <taxon>Fungi</taxon>
        <taxon>Dikarya</taxon>
        <taxon>Basidiomycota</taxon>
        <taxon>Agaricomycotina</taxon>
        <taxon>Agaricomycetes</taxon>
        <taxon>Polyporales</taxon>
        <taxon>Phaeolaceae</taxon>
        <taxon>Wolfiporia</taxon>
    </lineage>
</organism>
<sequence length="165" mass="17994">MRITGLNHFYLRAIRCTRLNSTISRAAPKYDDDGIPTHPAWSVHDLLSSYPQPMISPRTLTRLHELSALIPPTEGTAAHAKLTREMEGLVRLVEAVKLVDTSAVQDRTSAQGVPDGKIWAEGEGIDLSMSGERDDASEGASGRALFTHSARVKDGLYIVDADKSK</sequence>
<evidence type="ECO:0000313" key="1">
    <source>
        <dbReference type="EMBL" id="PCH41322.1"/>
    </source>
</evidence>
<protein>
    <submittedName>
        <fullName evidence="1">Uncharacterized protein</fullName>
    </submittedName>
</protein>
<keyword evidence="2" id="KW-1185">Reference proteome</keyword>
<accession>A0A2H3JGL3</accession>